<gene>
    <name evidence="5" type="ORF">K7X08_029170</name>
</gene>
<evidence type="ECO:0000256" key="1">
    <source>
        <dbReference type="ARBA" id="ARBA00005652"/>
    </source>
</evidence>
<dbReference type="GO" id="GO:0000272">
    <property type="term" value="P:polysaccharide catabolic process"/>
    <property type="evidence" value="ECO:0007669"/>
    <property type="project" value="UniProtKB-KW"/>
</dbReference>
<accession>A0A9Q1L2H9</accession>
<organism evidence="5 6">
    <name type="scientific">Anisodus acutangulus</name>
    <dbReference type="NCBI Taxonomy" id="402998"/>
    <lineage>
        <taxon>Eukaryota</taxon>
        <taxon>Viridiplantae</taxon>
        <taxon>Streptophyta</taxon>
        <taxon>Embryophyta</taxon>
        <taxon>Tracheophyta</taxon>
        <taxon>Spermatophyta</taxon>
        <taxon>Magnoliopsida</taxon>
        <taxon>eudicotyledons</taxon>
        <taxon>Gunneridae</taxon>
        <taxon>Pentapetalae</taxon>
        <taxon>asterids</taxon>
        <taxon>lamiids</taxon>
        <taxon>Solanales</taxon>
        <taxon>Solanaceae</taxon>
        <taxon>Solanoideae</taxon>
        <taxon>Hyoscyameae</taxon>
        <taxon>Anisodus</taxon>
    </lineage>
</organism>
<sequence>MTLTLQSSTPFINLKETKGVKTPDDFLGMVSFAQTKPSCRLIVKSSMQEAQLSHEGIMVNPMEVRKNEKREKLHELTATHSNSSTRVPVFVMLPLDTMTMGGHLNKPRAMNVSLMALKSSGAEGLMVDAWWRNKDP</sequence>
<dbReference type="InterPro" id="IPR001554">
    <property type="entry name" value="Glyco_hydro_14"/>
</dbReference>
<dbReference type="InterPro" id="IPR017853">
    <property type="entry name" value="GH"/>
</dbReference>
<name>A0A9Q1L2H9_9SOLA</name>
<comment type="caution">
    <text evidence="5">The sequence shown here is derived from an EMBL/GenBank/DDBJ whole genome shotgun (WGS) entry which is preliminary data.</text>
</comment>
<evidence type="ECO:0000313" key="6">
    <source>
        <dbReference type="Proteomes" id="UP001152561"/>
    </source>
</evidence>
<reference evidence="6" key="1">
    <citation type="journal article" date="2023" name="Proc. Natl. Acad. Sci. U.S.A.">
        <title>Genomic and structural basis for evolution of tropane alkaloid biosynthesis.</title>
        <authorList>
            <person name="Wanga Y.-J."/>
            <person name="Taina T."/>
            <person name="Yua J.-Y."/>
            <person name="Lia J."/>
            <person name="Xua B."/>
            <person name="Chenc J."/>
            <person name="D'Auriad J.C."/>
            <person name="Huanga J.-P."/>
            <person name="Huanga S.-X."/>
        </authorList>
    </citation>
    <scope>NUCLEOTIDE SEQUENCE [LARGE SCALE GENOMIC DNA]</scope>
    <source>
        <strain evidence="6">cv. KIB-2019</strain>
    </source>
</reference>
<protein>
    <recommendedName>
        <fullName evidence="4">Beta-amylase</fullName>
        <ecNumber evidence="4">3.2.1.2</ecNumber>
    </recommendedName>
</protein>
<dbReference type="SUPFAM" id="SSF51445">
    <property type="entry name" value="(Trans)glycosidases"/>
    <property type="match status" value="1"/>
</dbReference>
<dbReference type="PANTHER" id="PTHR31352">
    <property type="entry name" value="BETA-AMYLASE 1, CHLOROPLASTIC"/>
    <property type="match status" value="1"/>
</dbReference>
<keyword evidence="4" id="KW-0378">Hydrolase</keyword>
<dbReference type="PANTHER" id="PTHR31352:SF1">
    <property type="entry name" value="BETA-AMYLASE 3, CHLOROPLASTIC"/>
    <property type="match status" value="1"/>
</dbReference>
<evidence type="ECO:0000313" key="5">
    <source>
        <dbReference type="EMBL" id="KAJ8526693.1"/>
    </source>
</evidence>
<proteinExistence type="inferred from homology"/>
<keyword evidence="2 4" id="KW-0119">Carbohydrate metabolism</keyword>
<dbReference type="Gene3D" id="3.20.20.80">
    <property type="entry name" value="Glycosidases"/>
    <property type="match status" value="1"/>
</dbReference>
<dbReference type="OrthoDB" id="1660156at2759"/>
<evidence type="ECO:0000256" key="3">
    <source>
        <dbReference type="ARBA" id="ARBA00023326"/>
    </source>
</evidence>
<dbReference type="Pfam" id="PF01373">
    <property type="entry name" value="Glyco_hydro_14"/>
    <property type="match status" value="1"/>
</dbReference>
<dbReference type="AlphaFoldDB" id="A0A9Q1L2H9"/>
<comment type="catalytic activity">
    <reaction evidence="4">
        <text>Hydrolysis of (1-&gt;4)-alpha-D-glucosidic linkages in polysaccharides so as to remove successive maltose units from the non-reducing ends of the chains.</text>
        <dbReference type="EC" id="3.2.1.2"/>
    </reaction>
</comment>
<dbReference type="GO" id="GO:0016161">
    <property type="term" value="F:beta-amylase activity"/>
    <property type="evidence" value="ECO:0007669"/>
    <property type="project" value="UniProtKB-EC"/>
</dbReference>
<evidence type="ECO:0000256" key="4">
    <source>
        <dbReference type="RuleBase" id="RU000509"/>
    </source>
</evidence>
<dbReference type="Proteomes" id="UP001152561">
    <property type="component" value="Unassembled WGS sequence"/>
</dbReference>
<evidence type="ECO:0000256" key="2">
    <source>
        <dbReference type="ARBA" id="ARBA00023277"/>
    </source>
</evidence>
<dbReference type="EC" id="3.2.1.2" evidence="4"/>
<dbReference type="EMBL" id="JAJAGQ010000024">
    <property type="protein sequence ID" value="KAJ8526693.1"/>
    <property type="molecule type" value="Genomic_DNA"/>
</dbReference>
<keyword evidence="4" id="KW-0326">Glycosidase</keyword>
<keyword evidence="3 4" id="KW-0624">Polysaccharide degradation</keyword>
<comment type="similarity">
    <text evidence="1 4">Belongs to the glycosyl hydrolase 14 family.</text>
</comment>
<keyword evidence="6" id="KW-1185">Reference proteome</keyword>